<proteinExistence type="predicted"/>
<gene>
    <name evidence="1" type="ORF">GALMADRAFT_817682</name>
</gene>
<organism evidence="1 2">
    <name type="scientific">Galerina marginata (strain CBS 339.88)</name>
    <dbReference type="NCBI Taxonomy" id="685588"/>
    <lineage>
        <taxon>Eukaryota</taxon>
        <taxon>Fungi</taxon>
        <taxon>Dikarya</taxon>
        <taxon>Basidiomycota</taxon>
        <taxon>Agaricomycotina</taxon>
        <taxon>Agaricomycetes</taxon>
        <taxon>Agaricomycetidae</taxon>
        <taxon>Agaricales</taxon>
        <taxon>Agaricineae</taxon>
        <taxon>Strophariaceae</taxon>
        <taxon>Galerina</taxon>
    </lineage>
</organism>
<dbReference type="Proteomes" id="UP000027222">
    <property type="component" value="Unassembled WGS sequence"/>
</dbReference>
<sequence>MAFTVISSLSRPLVLRSFLSSPSPTSTVLSLSCHASLCVPPLPASRRKLLSTHRSTVDHPSQALSSFLPSPIYYPRPDPSLRHPLPAEVQVQTIKEKLETPPRTQAFIWDLVPSSSSSSFIFIHPFIHPECILFHCSLFCPITSPTPSIRTGETKAKKEFEVARFPLHQFPNRRISFYIGTCRNH</sequence>
<dbReference type="EMBL" id="KL142369">
    <property type="protein sequence ID" value="KDR82345.1"/>
    <property type="molecule type" value="Genomic_DNA"/>
</dbReference>
<evidence type="ECO:0000313" key="1">
    <source>
        <dbReference type="EMBL" id="KDR82345.1"/>
    </source>
</evidence>
<accession>A0A067TGJ7</accession>
<dbReference type="AlphaFoldDB" id="A0A067TGJ7"/>
<keyword evidence="2" id="KW-1185">Reference proteome</keyword>
<reference evidence="2" key="1">
    <citation type="journal article" date="2014" name="Proc. Natl. Acad. Sci. U.S.A.">
        <title>Extensive sampling of basidiomycete genomes demonstrates inadequacy of the white-rot/brown-rot paradigm for wood decay fungi.</title>
        <authorList>
            <person name="Riley R."/>
            <person name="Salamov A.A."/>
            <person name="Brown D.W."/>
            <person name="Nagy L.G."/>
            <person name="Floudas D."/>
            <person name="Held B.W."/>
            <person name="Levasseur A."/>
            <person name="Lombard V."/>
            <person name="Morin E."/>
            <person name="Otillar R."/>
            <person name="Lindquist E.A."/>
            <person name="Sun H."/>
            <person name="LaButti K.M."/>
            <person name="Schmutz J."/>
            <person name="Jabbour D."/>
            <person name="Luo H."/>
            <person name="Baker S.E."/>
            <person name="Pisabarro A.G."/>
            <person name="Walton J.D."/>
            <person name="Blanchette R.A."/>
            <person name="Henrissat B."/>
            <person name="Martin F."/>
            <person name="Cullen D."/>
            <person name="Hibbett D.S."/>
            <person name="Grigoriev I.V."/>
        </authorList>
    </citation>
    <scope>NUCLEOTIDE SEQUENCE [LARGE SCALE GENOMIC DNA]</scope>
    <source>
        <strain evidence="2">CBS 339.88</strain>
    </source>
</reference>
<dbReference type="HOGENOM" id="CLU_1461412_0_0_1"/>
<protein>
    <submittedName>
        <fullName evidence="1">Uncharacterized protein</fullName>
    </submittedName>
</protein>
<evidence type="ECO:0000313" key="2">
    <source>
        <dbReference type="Proteomes" id="UP000027222"/>
    </source>
</evidence>
<name>A0A067TGJ7_GALM3</name>